<dbReference type="Pfam" id="PF02801">
    <property type="entry name" value="Ketoacyl-synt_C"/>
    <property type="match status" value="1"/>
</dbReference>
<dbReference type="EMBL" id="BMAW01099414">
    <property type="protein sequence ID" value="GFS89886.1"/>
    <property type="molecule type" value="Genomic_DNA"/>
</dbReference>
<keyword evidence="3" id="KW-1185">Reference proteome</keyword>
<name>A0A8X6N242_NEPPI</name>
<feature type="domain" description="Beta-ketoacyl synthase C-terminal" evidence="1">
    <location>
        <begin position="8"/>
        <end position="58"/>
    </location>
</feature>
<evidence type="ECO:0000313" key="2">
    <source>
        <dbReference type="EMBL" id="GFS89886.1"/>
    </source>
</evidence>
<protein>
    <recommendedName>
        <fullName evidence="1">Beta-ketoacyl synthase C-terminal domain-containing protein</fullName>
    </recommendedName>
</protein>
<evidence type="ECO:0000259" key="1">
    <source>
        <dbReference type="Pfam" id="PF02801"/>
    </source>
</evidence>
<dbReference type="InterPro" id="IPR014031">
    <property type="entry name" value="Ketoacyl_synth_C"/>
</dbReference>
<dbReference type="Gene3D" id="3.40.47.10">
    <property type="match status" value="1"/>
</dbReference>
<proteinExistence type="predicted"/>
<reference evidence="2" key="1">
    <citation type="submission" date="2020-08" db="EMBL/GenBank/DDBJ databases">
        <title>Multicomponent nature underlies the extraordinary mechanical properties of spider dragline silk.</title>
        <authorList>
            <person name="Kono N."/>
            <person name="Nakamura H."/>
            <person name="Mori M."/>
            <person name="Yoshida Y."/>
            <person name="Ohtoshi R."/>
            <person name="Malay A.D."/>
            <person name="Moran D.A.P."/>
            <person name="Tomita M."/>
            <person name="Numata K."/>
            <person name="Arakawa K."/>
        </authorList>
    </citation>
    <scope>NUCLEOTIDE SEQUENCE</scope>
</reference>
<accession>A0A8X6N242</accession>
<dbReference type="InterPro" id="IPR016039">
    <property type="entry name" value="Thiolase-like"/>
</dbReference>
<dbReference type="AlphaFoldDB" id="A0A8X6N242"/>
<sequence length="65" mass="7264">NRRTFRNDGEKNFAADSLKDSVIRSMKSSMLKTHGTGTIIGDQIEVDSLTDVFTKTEETLLIEDS</sequence>
<gene>
    <name evidence="2" type="ORF">NPIL_320221</name>
</gene>
<comment type="caution">
    <text evidence="2">The sequence shown here is derived from an EMBL/GenBank/DDBJ whole genome shotgun (WGS) entry which is preliminary data.</text>
</comment>
<dbReference type="Proteomes" id="UP000887013">
    <property type="component" value="Unassembled WGS sequence"/>
</dbReference>
<organism evidence="2 3">
    <name type="scientific">Nephila pilipes</name>
    <name type="common">Giant wood spider</name>
    <name type="synonym">Nephila maculata</name>
    <dbReference type="NCBI Taxonomy" id="299642"/>
    <lineage>
        <taxon>Eukaryota</taxon>
        <taxon>Metazoa</taxon>
        <taxon>Ecdysozoa</taxon>
        <taxon>Arthropoda</taxon>
        <taxon>Chelicerata</taxon>
        <taxon>Arachnida</taxon>
        <taxon>Araneae</taxon>
        <taxon>Araneomorphae</taxon>
        <taxon>Entelegynae</taxon>
        <taxon>Araneoidea</taxon>
        <taxon>Nephilidae</taxon>
        <taxon>Nephila</taxon>
    </lineage>
</organism>
<evidence type="ECO:0000313" key="3">
    <source>
        <dbReference type="Proteomes" id="UP000887013"/>
    </source>
</evidence>
<feature type="non-terminal residue" evidence="2">
    <location>
        <position position="1"/>
    </location>
</feature>
<dbReference type="GO" id="GO:0016746">
    <property type="term" value="F:acyltransferase activity"/>
    <property type="evidence" value="ECO:0007669"/>
    <property type="project" value="InterPro"/>
</dbReference>
<dbReference type="SUPFAM" id="SSF53901">
    <property type="entry name" value="Thiolase-like"/>
    <property type="match status" value="1"/>
</dbReference>